<name>A0ABD0LQ86_9CAEN</name>
<organism evidence="1 2">
    <name type="scientific">Batillaria attramentaria</name>
    <dbReference type="NCBI Taxonomy" id="370345"/>
    <lineage>
        <taxon>Eukaryota</taxon>
        <taxon>Metazoa</taxon>
        <taxon>Spiralia</taxon>
        <taxon>Lophotrochozoa</taxon>
        <taxon>Mollusca</taxon>
        <taxon>Gastropoda</taxon>
        <taxon>Caenogastropoda</taxon>
        <taxon>Sorbeoconcha</taxon>
        <taxon>Cerithioidea</taxon>
        <taxon>Batillariidae</taxon>
        <taxon>Batillaria</taxon>
    </lineage>
</organism>
<evidence type="ECO:0000313" key="1">
    <source>
        <dbReference type="EMBL" id="KAK7501626.1"/>
    </source>
</evidence>
<proteinExistence type="predicted"/>
<keyword evidence="2" id="KW-1185">Reference proteome</keyword>
<dbReference type="PANTHER" id="PTHR13944">
    <property type="entry name" value="AGAP007712-PA"/>
    <property type="match status" value="1"/>
</dbReference>
<evidence type="ECO:0008006" key="3">
    <source>
        <dbReference type="Google" id="ProtNLM"/>
    </source>
</evidence>
<dbReference type="Proteomes" id="UP001519460">
    <property type="component" value="Unassembled WGS sequence"/>
</dbReference>
<dbReference type="AlphaFoldDB" id="A0ABD0LQ86"/>
<accession>A0ABD0LQ86</accession>
<feature type="non-terminal residue" evidence="1">
    <location>
        <position position="261"/>
    </location>
</feature>
<gene>
    <name evidence="1" type="ORF">BaRGS_00007057</name>
</gene>
<comment type="caution">
    <text evidence="1">The sequence shown here is derived from an EMBL/GenBank/DDBJ whole genome shotgun (WGS) entry which is preliminary data.</text>
</comment>
<dbReference type="PANTHER" id="PTHR13944:SF23">
    <property type="entry name" value="RHO GUANINE NUCLEOTIDE EXCHANGE FACTOR 18"/>
    <property type="match status" value="1"/>
</dbReference>
<evidence type="ECO:0000313" key="2">
    <source>
        <dbReference type="Proteomes" id="UP001519460"/>
    </source>
</evidence>
<protein>
    <recommendedName>
        <fullName evidence="3">Cyclic nucleotide-binding domain-containing protein</fullName>
    </recommendedName>
</protein>
<dbReference type="EMBL" id="JACVVK020000030">
    <property type="protein sequence ID" value="KAK7501626.1"/>
    <property type="molecule type" value="Genomic_DNA"/>
</dbReference>
<sequence length="261" mass="29365">MHVSLLQHNYTASAHQSCIQRPNWCVQVQLRARGSVWDGLRDFHQCRAGQHRTHQSITIICNQHIKTTDPALLQVRGFTSAPDTGHCGPTSILKCRPITDFLTKGDEVLVISLPEPGSKFMEGAQLLAASSNDELYLVLRGRAQCHIVTMRHSQESSWLAPLPGHSCAEKITLSVVRRVAREDCELLLEGEFFYQYDSAYYLAQFLINSVNNPHALDDLELIKSDHFDLANEILSTLDQRLSSALRHTMLPDGWHLLGSEQ</sequence>
<reference evidence="1 2" key="1">
    <citation type="journal article" date="2023" name="Sci. Data">
        <title>Genome assembly of the Korean intertidal mud-creeper Batillaria attramentaria.</title>
        <authorList>
            <person name="Patra A.K."/>
            <person name="Ho P.T."/>
            <person name="Jun S."/>
            <person name="Lee S.J."/>
            <person name="Kim Y."/>
            <person name="Won Y.J."/>
        </authorList>
    </citation>
    <scope>NUCLEOTIDE SEQUENCE [LARGE SCALE GENOMIC DNA]</scope>
    <source>
        <strain evidence="1">Wonlab-2016</strain>
    </source>
</reference>
<dbReference type="InterPro" id="IPR051632">
    <property type="entry name" value="Rho_GEF"/>
</dbReference>